<evidence type="ECO:0000313" key="3">
    <source>
        <dbReference type="EMBL" id="ASJ74247.1"/>
    </source>
</evidence>
<dbReference type="Proteomes" id="UP000250079">
    <property type="component" value="Chromosome"/>
</dbReference>
<name>A0A2Z2P1D8_9GAMM</name>
<organism evidence="3 4">
    <name type="scientific">Granulosicoccus antarcticus IMCC3135</name>
    <dbReference type="NCBI Taxonomy" id="1192854"/>
    <lineage>
        <taxon>Bacteria</taxon>
        <taxon>Pseudomonadati</taxon>
        <taxon>Pseudomonadota</taxon>
        <taxon>Gammaproteobacteria</taxon>
        <taxon>Chromatiales</taxon>
        <taxon>Granulosicoccaceae</taxon>
        <taxon>Granulosicoccus</taxon>
    </lineage>
</organism>
<evidence type="ECO:0000256" key="1">
    <source>
        <dbReference type="SAM" id="SignalP"/>
    </source>
</evidence>
<dbReference type="InterPro" id="IPR001763">
    <property type="entry name" value="Rhodanese-like_dom"/>
</dbReference>
<feature type="signal peptide" evidence="1">
    <location>
        <begin position="1"/>
        <end position="20"/>
    </location>
</feature>
<dbReference type="CDD" id="cd00158">
    <property type="entry name" value="RHOD"/>
    <property type="match status" value="1"/>
</dbReference>
<gene>
    <name evidence="3" type="ORF">IMCC3135_20850</name>
</gene>
<dbReference type="KEGG" id="gai:IMCC3135_20850"/>
<dbReference type="RefSeq" id="WP_088919304.1">
    <property type="nucleotide sequence ID" value="NZ_CP018632.1"/>
</dbReference>
<evidence type="ECO:0000259" key="2">
    <source>
        <dbReference type="PROSITE" id="PS50206"/>
    </source>
</evidence>
<dbReference type="Gene3D" id="3.40.250.10">
    <property type="entry name" value="Rhodanese-like domain"/>
    <property type="match status" value="1"/>
</dbReference>
<dbReference type="InterPro" id="IPR022376">
    <property type="entry name" value="PQQ_CXXCW"/>
</dbReference>
<feature type="chain" id="PRO_5016433363" description="Rhodanese domain-containing protein" evidence="1">
    <location>
        <begin position="21"/>
        <end position="377"/>
    </location>
</feature>
<accession>A0A2Z2P1D8</accession>
<keyword evidence="4" id="KW-1185">Reference proteome</keyword>
<sequence length="377" mass="41970">MLDKILLALALTLVSAAPVAGQSDTRYDVDPDSGLRMERYRAPVPADIPGGITLNTEQAIALWQQEKLIFIDVFPPKGLGPDPLDGHWLIPDERLSIPGAVWLPEVGRGTLTDEAVDYFKRNLVRLTNDKPDTSIAFYCTSDCWQSWNAAKRAIDWGYSAVHWLPVGTDGWLELGAELVAVQPINFFDDSTQQAAALTEAPESQTVTDITAEPAFPDAARIFLIDQQGVELEIGNVVFSKNGPDKSGISVEVDSDQFVDQFLSMRPFKCLTGASEWFCYLPYPYELKNEVTTKELTELEYQLLFIWKSVASFGIDAWNGVYYQLEWQPDGSLQGKLLQGDLNVLASPPEPNSHPIELDEFIAEDAQSRLYPSLIIRP</sequence>
<reference evidence="3 4" key="1">
    <citation type="submission" date="2016-12" db="EMBL/GenBank/DDBJ databases">
        <authorList>
            <person name="Song W.-J."/>
            <person name="Kurnit D.M."/>
        </authorList>
    </citation>
    <scope>NUCLEOTIDE SEQUENCE [LARGE SCALE GENOMIC DNA]</scope>
    <source>
        <strain evidence="3 4">IMCC3135</strain>
    </source>
</reference>
<proteinExistence type="predicted"/>
<dbReference type="SUPFAM" id="SSF52821">
    <property type="entry name" value="Rhodanese/Cell cycle control phosphatase"/>
    <property type="match status" value="1"/>
</dbReference>
<dbReference type="AlphaFoldDB" id="A0A2Z2P1D8"/>
<keyword evidence="1" id="KW-0732">Signal</keyword>
<dbReference type="PROSITE" id="PS50206">
    <property type="entry name" value="RHODANESE_3"/>
    <property type="match status" value="1"/>
</dbReference>
<dbReference type="EMBL" id="CP018632">
    <property type="protein sequence ID" value="ASJ74247.1"/>
    <property type="molecule type" value="Genomic_DNA"/>
</dbReference>
<dbReference type="InterPro" id="IPR036873">
    <property type="entry name" value="Rhodanese-like_dom_sf"/>
</dbReference>
<dbReference type="NCBIfam" id="TIGR03865">
    <property type="entry name" value="PQQ_CXXCW"/>
    <property type="match status" value="1"/>
</dbReference>
<protein>
    <recommendedName>
        <fullName evidence="2">Rhodanese domain-containing protein</fullName>
    </recommendedName>
</protein>
<feature type="domain" description="Rhodanese" evidence="2">
    <location>
        <begin position="97"/>
        <end position="180"/>
    </location>
</feature>
<evidence type="ECO:0000313" key="4">
    <source>
        <dbReference type="Proteomes" id="UP000250079"/>
    </source>
</evidence>
<dbReference type="OrthoDB" id="176845at2"/>